<name>A0A931CP32_9MICC</name>
<reference evidence="2 3" key="1">
    <citation type="submission" date="2020-11" db="EMBL/GenBank/DDBJ databases">
        <title>Arthrobacter antarcticus sp. nov., isolated from Antarctic Soil.</title>
        <authorList>
            <person name="Li J."/>
        </authorList>
    </citation>
    <scope>NUCLEOTIDE SEQUENCE [LARGE SCALE GENOMIC DNA]</scope>
    <source>
        <strain evidence="2 3">Z1-20</strain>
    </source>
</reference>
<feature type="transmembrane region" description="Helical" evidence="1">
    <location>
        <begin position="59"/>
        <end position="79"/>
    </location>
</feature>
<feature type="transmembrane region" description="Helical" evidence="1">
    <location>
        <begin position="400"/>
        <end position="426"/>
    </location>
</feature>
<keyword evidence="1" id="KW-0812">Transmembrane</keyword>
<feature type="transmembrane region" description="Helical" evidence="1">
    <location>
        <begin position="100"/>
        <end position="121"/>
    </location>
</feature>
<feature type="transmembrane region" description="Helical" evidence="1">
    <location>
        <begin position="446"/>
        <end position="474"/>
    </location>
</feature>
<gene>
    <name evidence="2" type="ORF">IV500_20560</name>
</gene>
<keyword evidence="1" id="KW-0472">Membrane</keyword>
<comment type="caution">
    <text evidence="2">The sequence shown here is derived from an EMBL/GenBank/DDBJ whole genome shotgun (WGS) entry which is preliminary data.</text>
</comment>
<evidence type="ECO:0000313" key="3">
    <source>
        <dbReference type="Proteomes" id="UP000655366"/>
    </source>
</evidence>
<accession>A0A931CP32</accession>
<organism evidence="2 3">
    <name type="scientific">Arthrobacter terrae</name>
    <dbReference type="NCBI Taxonomy" id="2935737"/>
    <lineage>
        <taxon>Bacteria</taxon>
        <taxon>Bacillati</taxon>
        <taxon>Actinomycetota</taxon>
        <taxon>Actinomycetes</taxon>
        <taxon>Micrococcales</taxon>
        <taxon>Micrococcaceae</taxon>
        <taxon>Arthrobacter</taxon>
    </lineage>
</organism>
<dbReference type="AlphaFoldDB" id="A0A931CP32"/>
<sequence length="523" mass="53748">MVAVLLRLKLTLLRNSLRRSPWQLVGLIIGGLYGLAVLAVAIAGLLALSGAEVELAKTVIVLAGSAVILGWLVIPVLASGVDMTLDPARFTTFAVPMKQLLAGLALSGFLGIPGAITLLASLGTVGTWWRHPLAMLAAAVCAVLAVLTCIVASRAITSASTNLSSSRRFKDVSGVLLFLPLILLAPIISGLSRGGENSADVLPGIAQTLSWTPLGAVWSVPADLAAGAPGQAALKFLIALASLAVLAWLWKISLAKALVTPVHTAGVRRTGGKLGAFNLFPGTEVGAVAARATIYWFRDPRYTVSLITAAVIPLVFTVPALQSGSLGILNFAGAIAVFLLVWSISADISYDNTAFTLHVASGVRGRADRAGRALACGVLAVPLGIIYNLVGAAVNSAWVYLPALLGLTFGLALSGLGLSSVVSAWFTYNAPAPGDSPFKSRPGNNFAVLGAQLGGYVGLGVLVLPEIILTAVAFGTGRPVFGWICLAVGLVLGTVLLAAGIVLGGRLYDRRAPELLAALVKAR</sequence>
<feature type="transmembrane region" description="Helical" evidence="1">
    <location>
        <begin position="133"/>
        <end position="152"/>
    </location>
</feature>
<feature type="transmembrane region" description="Helical" evidence="1">
    <location>
        <begin position="328"/>
        <end position="350"/>
    </location>
</feature>
<feature type="transmembrane region" description="Helical" evidence="1">
    <location>
        <begin position="302"/>
        <end position="322"/>
    </location>
</feature>
<feature type="transmembrane region" description="Helical" evidence="1">
    <location>
        <begin position="371"/>
        <end position="394"/>
    </location>
</feature>
<protein>
    <submittedName>
        <fullName evidence="2">Transporter</fullName>
    </submittedName>
</protein>
<dbReference type="Proteomes" id="UP000655366">
    <property type="component" value="Unassembled WGS sequence"/>
</dbReference>
<feature type="transmembrane region" description="Helical" evidence="1">
    <location>
        <begin position="232"/>
        <end position="250"/>
    </location>
</feature>
<dbReference type="RefSeq" id="WP_196398684.1">
    <property type="nucleotide sequence ID" value="NZ_JADNYM010000039.1"/>
</dbReference>
<feature type="transmembrane region" description="Helical" evidence="1">
    <location>
        <begin position="480"/>
        <end position="503"/>
    </location>
</feature>
<feature type="transmembrane region" description="Helical" evidence="1">
    <location>
        <begin position="21"/>
        <end position="47"/>
    </location>
</feature>
<keyword evidence="1" id="KW-1133">Transmembrane helix</keyword>
<feature type="transmembrane region" description="Helical" evidence="1">
    <location>
        <begin position="172"/>
        <end position="192"/>
    </location>
</feature>
<evidence type="ECO:0000256" key="1">
    <source>
        <dbReference type="SAM" id="Phobius"/>
    </source>
</evidence>
<dbReference type="EMBL" id="JADNYM010000039">
    <property type="protein sequence ID" value="MBG0741753.1"/>
    <property type="molecule type" value="Genomic_DNA"/>
</dbReference>
<keyword evidence="3" id="KW-1185">Reference proteome</keyword>
<proteinExistence type="predicted"/>
<evidence type="ECO:0000313" key="2">
    <source>
        <dbReference type="EMBL" id="MBG0741753.1"/>
    </source>
</evidence>